<dbReference type="EMBL" id="HBEA01007323">
    <property type="protein sequence ID" value="CAD8256116.1"/>
    <property type="molecule type" value="Transcribed_RNA"/>
</dbReference>
<dbReference type="AlphaFoldDB" id="A0A7R9YBJ8"/>
<evidence type="ECO:0000259" key="7">
    <source>
        <dbReference type="PROSITE" id="PS50059"/>
    </source>
</evidence>
<gene>
    <name evidence="8" type="ORF">PPYR1160_LOCUS5608</name>
</gene>
<protein>
    <recommendedName>
        <fullName evidence="2 5">peptidylprolyl isomerase</fullName>
        <ecNumber evidence="2 5">5.2.1.8</ecNumber>
    </recommendedName>
</protein>
<evidence type="ECO:0000256" key="3">
    <source>
        <dbReference type="ARBA" id="ARBA00023110"/>
    </source>
</evidence>
<feature type="signal peptide" evidence="6">
    <location>
        <begin position="1"/>
        <end position="19"/>
    </location>
</feature>
<evidence type="ECO:0000256" key="4">
    <source>
        <dbReference type="ARBA" id="ARBA00023235"/>
    </source>
</evidence>
<proteinExistence type="predicted"/>
<organism evidence="8">
    <name type="scientific">Pinguiococcus pyrenoidosus</name>
    <dbReference type="NCBI Taxonomy" id="172671"/>
    <lineage>
        <taxon>Eukaryota</taxon>
        <taxon>Sar</taxon>
        <taxon>Stramenopiles</taxon>
        <taxon>Ochrophyta</taxon>
        <taxon>Pinguiophyceae</taxon>
        <taxon>Pinguiochrysidales</taxon>
        <taxon>Pinguiochrysidaceae</taxon>
        <taxon>Pinguiococcus</taxon>
    </lineage>
</organism>
<dbReference type="Gene3D" id="3.10.50.40">
    <property type="match status" value="1"/>
</dbReference>
<keyword evidence="6" id="KW-0732">Signal</keyword>
<feature type="domain" description="PPIase FKBP-type" evidence="7">
    <location>
        <begin position="85"/>
        <end position="176"/>
    </location>
</feature>
<name>A0A7R9YBJ8_9STRA</name>
<evidence type="ECO:0000256" key="6">
    <source>
        <dbReference type="SAM" id="SignalP"/>
    </source>
</evidence>
<dbReference type="Pfam" id="PF00254">
    <property type="entry name" value="FKBP_C"/>
    <property type="match status" value="1"/>
</dbReference>
<dbReference type="InterPro" id="IPR001179">
    <property type="entry name" value="PPIase_FKBP_dom"/>
</dbReference>
<dbReference type="SUPFAM" id="SSF54534">
    <property type="entry name" value="FKBP-like"/>
    <property type="match status" value="1"/>
</dbReference>
<comment type="catalytic activity">
    <reaction evidence="1 5">
        <text>[protein]-peptidylproline (omega=180) = [protein]-peptidylproline (omega=0)</text>
        <dbReference type="Rhea" id="RHEA:16237"/>
        <dbReference type="Rhea" id="RHEA-COMP:10747"/>
        <dbReference type="Rhea" id="RHEA-COMP:10748"/>
        <dbReference type="ChEBI" id="CHEBI:83833"/>
        <dbReference type="ChEBI" id="CHEBI:83834"/>
        <dbReference type="EC" id="5.2.1.8"/>
    </reaction>
</comment>
<evidence type="ECO:0000256" key="2">
    <source>
        <dbReference type="ARBA" id="ARBA00013194"/>
    </source>
</evidence>
<keyword evidence="3 5" id="KW-0697">Rotamase</keyword>
<dbReference type="InterPro" id="IPR046357">
    <property type="entry name" value="PPIase_dom_sf"/>
</dbReference>
<evidence type="ECO:0000256" key="5">
    <source>
        <dbReference type="PROSITE-ProRule" id="PRU00277"/>
    </source>
</evidence>
<dbReference type="EC" id="5.2.1.8" evidence="2 5"/>
<dbReference type="PANTHER" id="PTHR43811:SF19">
    <property type="entry name" value="39 KDA FK506-BINDING NUCLEAR PROTEIN"/>
    <property type="match status" value="1"/>
</dbReference>
<feature type="chain" id="PRO_5030505447" description="peptidylprolyl isomerase" evidence="6">
    <location>
        <begin position="20"/>
        <end position="186"/>
    </location>
</feature>
<evidence type="ECO:0000256" key="1">
    <source>
        <dbReference type="ARBA" id="ARBA00000971"/>
    </source>
</evidence>
<sequence>MIRSAFFLCLALFFVSADAFTLRMGMRPGAGASRRQALQLPPLVLAASCFVPAASVAKGPKIYTTDGGVEFAVTKEGSGPPARAGDFVVVDFIGYKADGKVFDSSTTQGRKPVAFRMGQGQVIKGWEEVLERVNAGSEVQMRVPSALAFGEKGICVETPQGKDECLVLPGETVKYQLFVRQIAGAY</sequence>
<evidence type="ECO:0000313" key="8">
    <source>
        <dbReference type="EMBL" id="CAD8256116.1"/>
    </source>
</evidence>
<dbReference type="PANTHER" id="PTHR43811">
    <property type="entry name" value="FKBP-TYPE PEPTIDYL-PROLYL CIS-TRANS ISOMERASE FKPA"/>
    <property type="match status" value="1"/>
</dbReference>
<reference evidence="8" key="1">
    <citation type="submission" date="2021-01" db="EMBL/GenBank/DDBJ databases">
        <authorList>
            <person name="Corre E."/>
            <person name="Pelletier E."/>
            <person name="Niang G."/>
            <person name="Scheremetjew M."/>
            <person name="Finn R."/>
            <person name="Kale V."/>
            <person name="Holt S."/>
            <person name="Cochrane G."/>
            <person name="Meng A."/>
            <person name="Brown T."/>
            <person name="Cohen L."/>
        </authorList>
    </citation>
    <scope>NUCLEOTIDE SEQUENCE</scope>
    <source>
        <strain evidence="8">CCMP2078</strain>
    </source>
</reference>
<dbReference type="PROSITE" id="PS50059">
    <property type="entry name" value="FKBP_PPIASE"/>
    <property type="match status" value="1"/>
</dbReference>
<keyword evidence="4 5" id="KW-0413">Isomerase</keyword>
<dbReference type="GO" id="GO:0003755">
    <property type="term" value="F:peptidyl-prolyl cis-trans isomerase activity"/>
    <property type="evidence" value="ECO:0007669"/>
    <property type="project" value="UniProtKB-KW"/>
</dbReference>
<accession>A0A7R9YBJ8</accession>